<reference evidence="2 3" key="1">
    <citation type="journal article" date="2021" name="BMC Biol.">
        <title>Horizontally acquired antibacterial genes associated with adaptive radiation of ladybird beetles.</title>
        <authorList>
            <person name="Li H.S."/>
            <person name="Tang X.F."/>
            <person name="Huang Y.H."/>
            <person name="Xu Z.Y."/>
            <person name="Chen M.L."/>
            <person name="Du X.Y."/>
            <person name="Qiu B.Y."/>
            <person name="Chen P.T."/>
            <person name="Zhang W."/>
            <person name="Slipinski A."/>
            <person name="Escalona H.E."/>
            <person name="Waterhouse R.M."/>
            <person name="Zwick A."/>
            <person name="Pang H."/>
        </authorList>
    </citation>
    <scope>NUCLEOTIDE SEQUENCE [LARGE SCALE GENOMIC DNA]</scope>
    <source>
        <strain evidence="2">SYSU2018</strain>
    </source>
</reference>
<feature type="compositionally biased region" description="Acidic residues" evidence="1">
    <location>
        <begin position="96"/>
        <end position="108"/>
    </location>
</feature>
<dbReference type="EMBL" id="JABFTP020000001">
    <property type="protein sequence ID" value="KAL3266091.1"/>
    <property type="molecule type" value="Genomic_DNA"/>
</dbReference>
<dbReference type="Proteomes" id="UP001516400">
    <property type="component" value="Unassembled WGS sequence"/>
</dbReference>
<comment type="caution">
    <text evidence="2">The sequence shown here is derived from an EMBL/GenBank/DDBJ whole genome shotgun (WGS) entry which is preliminary data.</text>
</comment>
<dbReference type="AlphaFoldDB" id="A0ABD2MI67"/>
<evidence type="ECO:0000313" key="3">
    <source>
        <dbReference type="Proteomes" id="UP001516400"/>
    </source>
</evidence>
<sequence>MVSSRTEKIFAKLMLEDEEADEVLIIPQQNACSDVESEFKADNEDEYVSFGLQSEFKAPKCANLQTLQNVKFEENRNDEENEDPNDQENDDKIDINSDEDEDADKNHP</sequence>
<keyword evidence="3" id="KW-1185">Reference proteome</keyword>
<protein>
    <submittedName>
        <fullName evidence="2">Uncharacterized protein</fullName>
    </submittedName>
</protein>
<feature type="compositionally biased region" description="Acidic residues" evidence="1">
    <location>
        <begin position="76"/>
        <end position="89"/>
    </location>
</feature>
<organism evidence="2 3">
    <name type="scientific">Cryptolaemus montrouzieri</name>
    <dbReference type="NCBI Taxonomy" id="559131"/>
    <lineage>
        <taxon>Eukaryota</taxon>
        <taxon>Metazoa</taxon>
        <taxon>Ecdysozoa</taxon>
        <taxon>Arthropoda</taxon>
        <taxon>Hexapoda</taxon>
        <taxon>Insecta</taxon>
        <taxon>Pterygota</taxon>
        <taxon>Neoptera</taxon>
        <taxon>Endopterygota</taxon>
        <taxon>Coleoptera</taxon>
        <taxon>Polyphaga</taxon>
        <taxon>Cucujiformia</taxon>
        <taxon>Coccinelloidea</taxon>
        <taxon>Coccinellidae</taxon>
        <taxon>Scymninae</taxon>
        <taxon>Scymnini</taxon>
        <taxon>Cryptolaemus</taxon>
    </lineage>
</organism>
<gene>
    <name evidence="2" type="ORF">HHI36_010277</name>
</gene>
<feature type="region of interest" description="Disordered" evidence="1">
    <location>
        <begin position="69"/>
        <end position="108"/>
    </location>
</feature>
<accession>A0ABD2MI67</accession>
<evidence type="ECO:0000313" key="2">
    <source>
        <dbReference type="EMBL" id="KAL3266091.1"/>
    </source>
</evidence>
<evidence type="ECO:0000256" key="1">
    <source>
        <dbReference type="SAM" id="MobiDB-lite"/>
    </source>
</evidence>
<name>A0ABD2MI67_9CUCU</name>
<proteinExistence type="predicted"/>